<comment type="caution">
    <text evidence="1">The sequence shown here is derived from an EMBL/GenBank/DDBJ whole genome shotgun (WGS) entry which is preliminary data.</text>
</comment>
<sequence>MYGIRPKDGGDDQASTTTPGHLPESNLNVRSSGASEVITIYADNLTDDMDAEWLGQTFSKYGRVIDAFIPRKRSKNFMSKFGFIRFNSVAEAESAISDLNGVIIRDKKLLVKMATYSGVKEYSGKLNYPFSTERFQKGIQGVKDNKQIGVSSSKTTGKSFVEAVVGKVSSNPKEISVNISGNEWLTRSVVAKLKSLSAMESIREAIHCHGVPQIEVKDMGGLRVVVTFPSSELMHSIFYGNLSWLNNCFNSSKFTWVDSLPKKTVNSVDDSIDEANSKRDMDHRDSVDRPNRMRNNSNEVSHVADSFVETSREALAAKNGACGNCGDFSIQMCGSKIDSIEEDEFRGFGNNLTINEVCGSFANGDGPGNRGNLIFGQEPNISVSKGGAQLNLLKDNGSSAVGFRPFNLDKPLGHVSGPGLIISRPSNGLEGGQA</sequence>
<gene>
    <name evidence="1" type="ORF">Vadar_013560</name>
</gene>
<accession>A0ACB7XIF4</accession>
<reference evidence="1 2" key="1">
    <citation type="journal article" date="2021" name="Hortic Res">
        <title>High-quality reference genome and annotation aids understanding of berry development for evergreen blueberry (Vaccinium darrowii).</title>
        <authorList>
            <person name="Yu J."/>
            <person name="Hulse-Kemp A.M."/>
            <person name="Babiker E."/>
            <person name="Staton M."/>
        </authorList>
    </citation>
    <scope>NUCLEOTIDE SEQUENCE [LARGE SCALE GENOMIC DNA]</scope>
    <source>
        <strain evidence="2">cv. NJ 8807/NJ 8810</strain>
        <tissue evidence="1">Young leaf</tissue>
    </source>
</reference>
<organism evidence="1 2">
    <name type="scientific">Vaccinium darrowii</name>
    <dbReference type="NCBI Taxonomy" id="229202"/>
    <lineage>
        <taxon>Eukaryota</taxon>
        <taxon>Viridiplantae</taxon>
        <taxon>Streptophyta</taxon>
        <taxon>Embryophyta</taxon>
        <taxon>Tracheophyta</taxon>
        <taxon>Spermatophyta</taxon>
        <taxon>Magnoliopsida</taxon>
        <taxon>eudicotyledons</taxon>
        <taxon>Gunneridae</taxon>
        <taxon>Pentapetalae</taxon>
        <taxon>asterids</taxon>
        <taxon>Ericales</taxon>
        <taxon>Ericaceae</taxon>
        <taxon>Vaccinioideae</taxon>
        <taxon>Vaccinieae</taxon>
        <taxon>Vaccinium</taxon>
    </lineage>
</organism>
<evidence type="ECO:0000313" key="1">
    <source>
        <dbReference type="EMBL" id="KAH7840166.1"/>
    </source>
</evidence>
<keyword evidence="2" id="KW-1185">Reference proteome</keyword>
<dbReference type="EMBL" id="CM037160">
    <property type="protein sequence ID" value="KAH7840166.1"/>
    <property type="molecule type" value="Genomic_DNA"/>
</dbReference>
<dbReference type="Proteomes" id="UP000828048">
    <property type="component" value="Chromosome 10"/>
</dbReference>
<name>A0ACB7XIF4_9ERIC</name>
<protein>
    <submittedName>
        <fullName evidence="1">Uncharacterized protein</fullName>
    </submittedName>
</protein>
<evidence type="ECO:0000313" key="2">
    <source>
        <dbReference type="Proteomes" id="UP000828048"/>
    </source>
</evidence>
<proteinExistence type="predicted"/>